<evidence type="ECO:0000256" key="1">
    <source>
        <dbReference type="SAM" id="Coils"/>
    </source>
</evidence>
<dbReference type="EMBL" id="QUOT01000001">
    <property type="protein sequence ID" value="REL30396.1"/>
    <property type="molecule type" value="Genomic_DNA"/>
</dbReference>
<evidence type="ECO:0000313" key="4">
    <source>
        <dbReference type="Proteomes" id="UP000256899"/>
    </source>
</evidence>
<proteinExistence type="predicted"/>
<feature type="coiled-coil region" evidence="1">
    <location>
        <begin position="119"/>
        <end position="147"/>
    </location>
</feature>
<accession>A0A3E0U0E6</accession>
<evidence type="ECO:0000256" key="2">
    <source>
        <dbReference type="SAM" id="MobiDB-lite"/>
    </source>
</evidence>
<organism evidence="3 4">
    <name type="scientific">Thalassotalea euphylliae</name>
    <dbReference type="NCBI Taxonomy" id="1655234"/>
    <lineage>
        <taxon>Bacteria</taxon>
        <taxon>Pseudomonadati</taxon>
        <taxon>Pseudomonadota</taxon>
        <taxon>Gammaproteobacteria</taxon>
        <taxon>Alteromonadales</taxon>
        <taxon>Colwelliaceae</taxon>
        <taxon>Thalassotalea</taxon>
    </lineage>
</organism>
<protein>
    <submittedName>
        <fullName evidence="3">Uncharacterized protein</fullName>
    </submittedName>
</protein>
<comment type="caution">
    <text evidence="3">The sequence shown here is derived from an EMBL/GenBank/DDBJ whole genome shotgun (WGS) entry which is preliminary data.</text>
</comment>
<keyword evidence="1" id="KW-0175">Coiled coil</keyword>
<feature type="region of interest" description="Disordered" evidence="2">
    <location>
        <begin position="183"/>
        <end position="219"/>
    </location>
</feature>
<dbReference type="RefSeq" id="WP_116014677.1">
    <property type="nucleotide sequence ID" value="NZ_QUOT01000001.1"/>
</dbReference>
<feature type="compositionally biased region" description="Polar residues" evidence="2">
    <location>
        <begin position="183"/>
        <end position="193"/>
    </location>
</feature>
<sequence length="219" mass="24633">MAKQTHDVNGQQKSPEIANQLGQLGQLRDILFGEDKREFEAHFSNIEQSLSNQIEQLTLYVNQELKSLREEIEKQVQLLNNQLLDSDHAHNERQDHIQAFVDTTADRLSNFEQQTQQTSEQIKQNAANATHQLNEQLSQEIAQLAEQFNDKLMSITSQLAHDKADRSVLANILNAAASQLNALDSAPMTNENPNEAMPKNKPKTNPKTNPTASAKGKDR</sequence>
<dbReference type="Proteomes" id="UP000256899">
    <property type="component" value="Unassembled WGS sequence"/>
</dbReference>
<reference evidence="4" key="1">
    <citation type="submission" date="2018-08" db="EMBL/GenBank/DDBJ databases">
        <title>Thalassotalea euphylliae genome.</title>
        <authorList>
            <person name="Summers S."/>
            <person name="Rice S.A."/>
            <person name="Freckelton M.L."/>
            <person name="Nedved B.T."/>
            <person name="Hadfield M.G."/>
        </authorList>
    </citation>
    <scope>NUCLEOTIDE SEQUENCE [LARGE SCALE GENOMIC DNA]</scope>
    <source>
        <strain evidence="4">H3</strain>
    </source>
</reference>
<dbReference type="SUPFAM" id="SSF58113">
    <property type="entry name" value="Apolipoprotein A-I"/>
    <property type="match status" value="1"/>
</dbReference>
<keyword evidence="4" id="KW-1185">Reference proteome</keyword>
<name>A0A3E0U0E6_9GAMM</name>
<dbReference type="Gene3D" id="1.20.120.20">
    <property type="entry name" value="Apolipoprotein"/>
    <property type="match status" value="1"/>
</dbReference>
<dbReference type="AlphaFoldDB" id="A0A3E0U0E6"/>
<evidence type="ECO:0000313" key="3">
    <source>
        <dbReference type="EMBL" id="REL30396.1"/>
    </source>
</evidence>
<gene>
    <name evidence="3" type="ORF">DXX94_06565</name>
</gene>